<organism evidence="1 2">
    <name type="scientific">[Candida] jaroonii</name>
    <dbReference type="NCBI Taxonomy" id="467808"/>
    <lineage>
        <taxon>Eukaryota</taxon>
        <taxon>Fungi</taxon>
        <taxon>Dikarya</taxon>
        <taxon>Ascomycota</taxon>
        <taxon>Saccharomycotina</taxon>
        <taxon>Pichiomycetes</taxon>
        <taxon>Debaryomycetaceae</taxon>
        <taxon>Yamadazyma</taxon>
    </lineage>
</organism>
<evidence type="ECO:0000313" key="2">
    <source>
        <dbReference type="Proteomes" id="UP001152531"/>
    </source>
</evidence>
<evidence type="ECO:0000313" key="1">
    <source>
        <dbReference type="EMBL" id="CAH6719906.1"/>
    </source>
</evidence>
<accession>A0ACA9Y4K2</accession>
<keyword evidence="2" id="KW-1185">Reference proteome</keyword>
<reference evidence="1" key="1">
    <citation type="submission" date="2022-06" db="EMBL/GenBank/DDBJ databases">
        <authorList>
            <person name="Legras J.-L."/>
            <person name="Devillers H."/>
            <person name="Grondin C."/>
        </authorList>
    </citation>
    <scope>NUCLEOTIDE SEQUENCE</scope>
    <source>
        <strain evidence="1">CLIB 1444</strain>
    </source>
</reference>
<gene>
    <name evidence="1" type="ORF">CLIB1444_03S00122</name>
</gene>
<sequence>MQEVFVSGASGYIAQNIVKLLISKGYKVIGTVRTAAKGEQLKKDAGENFDYEIVEDIGVPNAFDEALKKHPHSYAFLHTASPVTLATEDIANDIIKPAVEGTLNALKSIQKYGSNVKKVVITSSAVAKIDAKNMNNPDAELVTGDSWNPITDEEGLLNPTFGYFVAKRNAEKAAWDFVKNEKVKFSLNTIAPTLVIGPQAYASGVKETFNFSVELLNSLLKMKPDSKMPVFDGNFVDVRDVAKLHLHAFESDVENFCYLPITNHFSIQTCADIIRERFPSLRDTVPVGTPGTGKDLYNKSPRWDNKRTMAHLENPIQLEQSVFDTIDQIVNK</sequence>
<dbReference type="Proteomes" id="UP001152531">
    <property type="component" value="Unassembled WGS sequence"/>
</dbReference>
<comment type="caution">
    <text evidence="1">The sequence shown here is derived from an EMBL/GenBank/DDBJ whole genome shotgun (WGS) entry which is preliminary data.</text>
</comment>
<protein>
    <submittedName>
        <fullName evidence="1">NADPH-dependent methylglyoxal reductase Grp2p</fullName>
    </submittedName>
</protein>
<name>A0ACA9Y4K2_9ASCO</name>
<proteinExistence type="predicted"/>
<dbReference type="EMBL" id="CALSDN010000003">
    <property type="protein sequence ID" value="CAH6719906.1"/>
    <property type="molecule type" value="Genomic_DNA"/>
</dbReference>